<dbReference type="AlphaFoldDB" id="A0A4C2A228"/>
<keyword evidence="3" id="KW-1185">Reference proteome</keyword>
<reference evidence="2 3" key="1">
    <citation type="journal article" date="2019" name="Commun. Biol.">
        <title>The bagworm genome reveals a unique fibroin gene that provides high tensile strength.</title>
        <authorList>
            <person name="Kono N."/>
            <person name="Nakamura H."/>
            <person name="Ohtoshi R."/>
            <person name="Tomita M."/>
            <person name="Numata K."/>
            <person name="Arakawa K."/>
        </authorList>
    </citation>
    <scope>NUCLEOTIDE SEQUENCE [LARGE SCALE GENOMIC DNA]</scope>
</reference>
<gene>
    <name evidence="2" type="ORF">EVAR_61504_1</name>
</gene>
<feature type="region of interest" description="Disordered" evidence="1">
    <location>
        <begin position="29"/>
        <end position="78"/>
    </location>
</feature>
<evidence type="ECO:0000313" key="2">
    <source>
        <dbReference type="EMBL" id="GBP95001.1"/>
    </source>
</evidence>
<dbReference type="EMBL" id="BGZK01002572">
    <property type="protein sequence ID" value="GBP95001.1"/>
    <property type="molecule type" value="Genomic_DNA"/>
</dbReference>
<sequence length="108" mass="12267">MIPALLFCEPERRMRGKGTTVELSVRKFNNTKPSRPGQGWKEPKRRKSIGIRGYSFRAARRGGNKRGGGGAGKGRRTPVWATRISIADVPVRSRRRPTRPLTRLLHEY</sequence>
<accession>A0A4C2A228</accession>
<evidence type="ECO:0000313" key="3">
    <source>
        <dbReference type="Proteomes" id="UP000299102"/>
    </source>
</evidence>
<name>A0A4C2A228_EUMVA</name>
<evidence type="ECO:0000256" key="1">
    <source>
        <dbReference type="SAM" id="MobiDB-lite"/>
    </source>
</evidence>
<dbReference type="Proteomes" id="UP000299102">
    <property type="component" value="Unassembled WGS sequence"/>
</dbReference>
<protein>
    <submittedName>
        <fullName evidence="2">Uncharacterized protein</fullName>
    </submittedName>
</protein>
<organism evidence="2 3">
    <name type="scientific">Eumeta variegata</name>
    <name type="common">Bagworm moth</name>
    <name type="synonym">Eumeta japonica</name>
    <dbReference type="NCBI Taxonomy" id="151549"/>
    <lineage>
        <taxon>Eukaryota</taxon>
        <taxon>Metazoa</taxon>
        <taxon>Ecdysozoa</taxon>
        <taxon>Arthropoda</taxon>
        <taxon>Hexapoda</taxon>
        <taxon>Insecta</taxon>
        <taxon>Pterygota</taxon>
        <taxon>Neoptera</taxon>
        <taxon>Endopterygota</taxon>
        <taxon>Lepidoptera</taxon>
        <taxon>Glossata</taxon>
        <taxon>Ditrysia</taxon>
        <taxon>Tineoidea</taxon>
        <taxon>Psychidae</taxon>
        <taxon>Oiketicinae</taxon>
        <taxon>Eumeta</taxon>
    </lineage>
</organism>
<proteinExistence type="predicted"/>
<comment type="caution">
    <text evidence="2">The sequence shown here is derived from an EMBL/GenBank/DDBJ whole genome shotgun (WGS) entry which is preliminary data.</text>
</comment>